<feature type="region of interest" description="Disordered" evidence="1">
    <location>
        <begin position="312"/>
        <end position="341"/>
    </location>
</feature>
<accession>A0A9P4MKA8</accession>
<feature type="region of interest" description="Disordered" evidence="1">
    <location>
        <begin position="146"/>
        <end position="178"/>
    </location>
</feature>
<dbReference type="EMBL" id="ML996089">
    <property type="protein sequence ID" value="KAF2150611.1"/>
    <property type="molecule type" value="Genomic_DNA"/>
</dbReference>
<feature type="compositionally biased region" description="Basic and acidic residues" evidence="1">
    <location>
        <begin position="312"/>
        <end position="322"/>
    </location>
</feature>
<evidence type="ECO:0000313" key="2">
    <source>
        <dbReference type="EMBL" id="KAF2150611.1"/>
    </source>
</evidence>
<keyword evidence="3" id="KW-1185">Reference proteome</keyword>
<sequence>MGLPIFYDNPNNKPDKKTSDQPKPDPTAHARSSIRRRPSIHRGTFPRPPQRWAASRNNQGYWSPPPPPPLSPPPALPPAPEPADATNLNDPTSRRLMQMRMLRERQHQGHLHRQLRRQRALMDAASEHGRDDVMIRRYIADNQTGDNRRSILPTPPLEISSQRSVDAARSGNRTPNDTLVVPTITVQHATGLGDRVRSPSPMDPSFDIFEALARPHLDTPPAETPTLSSIRTTVDIPTEDVDSTTPDHLANPSDDPTTRDPDFECFSDSDTTSVSSAELIRGPRRWHRSDPNDDSGLVDIWDIHPSDQAQIEARRTHADNSDRTYSSFAPPPPNPNHEPYISRANRRRIPSYLREHSEIVRARESMREAGERLSRSMPYLDRDRRARAAGAHAAAARWWNDDFPERTSSATPGSGGVVGELDLDLDLEQMRGILERLSRRQDIPDEWWMSAGLSRDVVRSGGEAGAV</sequence>
<dbReference type="AlphaFoldDB" id="A0A9P4MKA8"/>
<proteinExistence type="predicted"/>
<name>A0A9P4MKA8_9PEZI</name>
<dbReference type="OrthoDB" id="3946700at2759"/>
<reference evidence="2" key="1">
    <citation type="journal article" date="2020" name="Stud. Mycol.">
        <title>101 Dothideomycetes genomes: a test case for predicting lifestyles and emergence of pathogens.</title>
        <authorList>
            <person name="Haridas S."/>
            <person name="Albert R."/>
            <person name="Binder M."/>
            <person name="Bloem J."/>
            <person name="Labutti K."/>
            <person name="Salamov A."/>
            <person name="Andreopoulos B."/>
            <person name="Baker S."/>
            <person name="Barry K."/>
            <person name="Bills G."/>
            <person name="Bluhm B."/>
            <person name="Cannon C."/>
            <person name="Castanera R."/>
            <person name="Culley D."/>
            <person name="Daum C."/>
            <person name="Ezra D."/>
            <person name="Gonzalez J."/>
            <person name="Henrissat B."/>
            <person name="Kuo A."/>
            <person name="Liang C."/>
            <person name="Lipzen A."/>
            <person name="Lutzoni F."/>
            <person name="Magnuson J."/>
            <person name="Mondo S."/>
            <person name="Nolan M."/>
            <person name="Ohm R."/>
            <person name="Pangilinan J."/>
            <person name="Park H.-J."/>
            <person name="Ramirez L."/>
            <person name="Alfaro M."/>
            <person name="Sun H."/>
            <person name="Tritt A."/>
            <person name="Yoshinaga Y."/>
            <person name="Zwiers L.-H."/>
            <person name="Turgeon B."/>
            <person name="Goodwin S."/>
            <person name="Spatafora J."/>
            <person name="Crous P."/>
            <person name="Grigoriev I."/>
        </authorList>
    </citation>
    <scope>NUCLEOTIDE SEQUENCE</scope>
    <source>
        <strain evidence="2">CBS 260.36</strain>
    </source>
</reference>
<comment type="caution">
    <text evidence="2">The sequence shown here is derived from an EMBL/GenBank/DDBJ whole genome shotgun (WGS) entry which is preliminary data.</text>
</comment>
<evidence type="ECO:0000256" key="1">
    <source>
        <dbReference type="SAM" id="MobiDB-lite"/>
    </source>
</evidence>
<gene>
    <name evidence="2" type="ORF">K461DRAFT_270034</name>
</gene>
<feature type="compositionally biased region" description="Basic and acidic residues" evidence="1">
    <location>
        <begin position="13"/>
        <end position="28"/>
    </location>
</feature>
<feature type="compositionally biased region" description="Pro residues" evidence="1">
    <location>
        <begin position="63"/>
        <end position="81"/>
    </location>
</feature>
<organism evidence="2 3">
    <name type="scientific">Myriangium duriaei CBS 260.36</name>
    <dbReference type="NCBI Taxonomy" id="1168546"/>
    <lineage>
        <taxon>Eukaryota</taxon>
        <taxon>Fungi</taxon>
        <taxon>Dikarya</taxon>
        <taxon>Ascomycota</taxon>
        <taxon>Pezizomycotina</taxon>
        <taxon>Dothideomycetes</taxon>
        <taxon>Dothideomycetidae</taxon>
        <taxon>Myriangiales</taxon>
        <taxon>Myriangiaceae</taxon>
        <taxon>Myriangium</taxon>
    </lineage>
</organism>
<feature type="region of interest" description="Disordered" evidence="1">
    <location>
        <begin position="216"/>
        <end position="293"/>
    </location>
</feature>
<feature type="region of interest" description="Disordered" evidence="1">
    <location>
        <begin position="1"/>
        <end position="90"/>
    </location>
</feature>
<evidence type="ECO:0000313" key="3">
    <source>
        <dbReference type="Proteomes" id="UP000799439"/>
    </source>
</evidence>
<dbReference type="Proteomes" id="UP000799439">
    <property type="component" value="Unassembled WGS sequence"/>
</dbReference>
<protein>
    <submittedName>
        <fullName evidence="2">Uncharacterized protein</fullName>
    </submittedName>
</protein>